<organism evidence="12 13">
    <name type="scientific">Dinothrombium tinctorium</name>
    <dbReference type="NCBI Taxonomy" id="1965070"/>
    <lineage>
        <taxon>Eukaryota</taxon>
        <taxon>Metazoa</taxon>
        <taxon>Ecdysozoa</taxon>
        <taxon>Arthropoda</taxon>
        <taxon>Chelicerata</taxon>
        <taxon>Arachnida</taxon>
        <taxon>Acari</taxon>
        <taxon>Acariformes</taxon>
        <taxon>Trombidiformes</taxon>
        <taxon>Prostigmata</taxon>
        <taxon>Anystina</taxon>
        <taxon>Parasitengona</taxon>
        <taxon>Trombidioidea</taxon>
        <taxon>Trombidiidae</taxon>
        <taxon>Dinothrombium</taxon>
    </lineage>
</organism>
<evidence type="ECO:0000259" key="11">
    <source>
        <dbReference type="PROSITE" id="PS50262"/>
    </source>
</evidence>
<dbReference type="EMBL" id="NCKU01003615">
    <property type="protein sequence ID" value="RWS07183.1"/>
    <property type="molecule type" value="Genomic_DNA"/>
</dbReference>
<proteinExistence type="inferred from homology"/>
<evidence type="ECO:0000313" key="13">
    <source>
        <dbReference type="Proteomes" id="UP000285301"/>
    </source>
</evidence>
<dbReference type="AlphaFoldDB" id="A0A3S3RWS0"/>
<dbReference type="PANTHER" id="PTHR24224:SF6">
    <property type="entry name" value="CARDIOACCELERATORY PEPTIDE RECEPTOR-RELATED"/>
    <property type="match status" value="1"/>
</dbReference>
<evidence type="ECO:0000256" key="9">
    <source>
        <dbReference type="ARBA" id="ARBA00023224"/>
    </source>
</evidence>
<comment type="similarity">
    <text evidence="10">Belongs to the G-protein coupled receptor 1 family. Vasopressin/oxytocin receptor subfamily.</text>
</comment>
<feature type="transmembrane region" description="Helical" evidence="10">
    <location>
        <begin position="81"/>
        <end position="101"/>
    </location>
</feature>
<keyword evidence="5 10" id="KW-0297">G-protein coupled receptor</keyword>
<dbReference type="PROSITE" id="PS50262">
    <property type="entry name" value="G_PROTEIN_RECEP_F1_2"/>
    <property type="match status" value="1"/>
</dbReference>
<accession>A0A3S3RWS0</accession>
<feature type="transmembrane region" description="Helical" evidence="10">
    <location>
        <begin position="203"/>
        <end position="221"/>
    </location>
</feature>
<feature type="transmembrane region" description="Helical" evidence="10">
    <location>
        <begin position="39"/>
        <end position="60"/>
    </location>
</feature>
<keyword evidence="3 10" id="KW-0812">Transmembrane</keyword>
<comment type="subcellular location">
    <subcellularLocation>
        <location evidence="1 10">Cell membrane</location>
        <topology evidence="1 10">Multi-pass membrane protein</topology>
    </subcellularLocation>
</comment>
<reference evidence="12 13" key="1">
    <citation type="journal article" date="2018" name="Gigascience">
        <title>Genomes of trombidid mites reveal novel predicted allergens and laterally-transferred genes associated with secondary metabolism.</title>
        <authorList>
            <person name="Dong X."/>
            <person name="Chaisiri K."/>
            <person name="Xia D."/>
            <person name="Armstrong S.D."/>
            <person name="Fang Y."/>
            <person name="Donnelly M.J."/>
            <person name="Kadowaki T."/>
            <person name="McGarry J.W."/>
            <person name="Darby A.C."/>
            <person name="Makepeace B.L."/>
        </authorList>
    </citation>
    <scope>NUCLEOTIDE SEQUENCE [LARGE SCALE GENOMIC DNA]</scope>
    <source>
        <strain evidence="12">UoL-WK</strain>
    </source>
</reference>
<evidence type="ECO:0000256" key="6">
    <source>
        <dbReference type="ARBA" id="ARBA00023136"/>
    </source>
</evidence>
<dbReference type="SUPFAM" id="SSF81321">
    <property type="entry name" value="Family A G protein-coupled receptor-like"/>
    <property type="match status" value="1"/>
</dbReference>
<name>A0A3S3RWS0_9ACAR</name>
<feature type="transmembrane region" description="Helical" evidence="10">
    <location>
        <begin position="121"/>
        <end position="152"/>
    </location>
</feature>
<keyword evidence="8 10" id="KW-0325">Glycoprotein</keyword>
<dbReference type="PROSITE" id="PS00237">
    <property type="entry name" value="G_PROTEIN_RECEP_F1_1"/>
    <property type="match status" value="1"/>
</dbReference>
<keyword evidence="13" id="KW-1185">Reference proteome</keyword>
<dbReference type="Pfam" id="PF00001">
    <property type="entry name" value="7tm_1"/>
    <property type="match status" value="1"/>
</dbReference>
<evidence type="ECO:0000256" key="1">
    <source>
        <dbReference type="ARBA" id="ARBA00004651"/>
    </source>
</evidence>
<sequence>THKKNFLFSDLMVGLINVLTDIVWRTTVAFYAGNFACKIIKFLQVLVTYASTYVLVSLSIDRYDAITHPLNFTNSRHRARILVATAWILSSLFSVPAIFLNEEAMIKGHPQCWINLKPWQWQIYITLVALSLFFIPAIIISSCYSIIVHTIWNKSQMMSFSRSTYKYKHKKKKVNSNLEDGMQCERSSSRGVIPRAKIKTVKMTFVIVFVFILCWSPYFVWDLLQVYGYIPYTQTTIAISTFIQSLAPLNSAANPLIYCLFSTRFSFKSRYASIACIGIRRNKIYFLKKTINPKSNSRISLLLHSSYSTSV</sequence>
<evidence type="ECO:0000256" key="5">
    <source>
        <dbReference type="ARBA" id="ARBA00023040"/>
    </source>
</evidence>
<keyword evidence="4 10" id="KW-1133">Transmembrane helix</keyword>
<dbReference type="PRINTS" id="PR00237">
    <property type="entry name" value="GPCRRHODOPSN"/>
</dbReference>
<dbReference type="GO" id="GO:0005000">
    <property type="term" value="F:vasopressin receptor activity"/>
    <property type="evidence" value="ECO:0007669"/>
    <property type="project" value="InterPro"/>
</dbReference>
<dbReference type="InterPro" id="IPR017452">
    <property type="entry name" value="GPCR_Rhodpsn_7TM"/>
</dbReference>
<dbReference type="GO" id="GO:0005886">
    <property type="term" value="C:plasma membrane"/>
    <property type="evidence" value="ECO:0007669"/>
    <property type="project" value="UniProtKB-SubCell"/>
</dbReference>
<evidence type="ECO:0000313" key="12">
    <source>
        <dbReference type="EMBL" id="RWS07183.1"/>
    </source>
</evidence>
<keyword evidence="6 10" id="KW-0472">Membrane</keyword>
<dbReference type="GO" id="GO:0008188">
    <property type="term" value="F:neuropeptide receptor activity"/>
    <property type="evidence" value="ECO:0007669"/>
    <property type="project" value="TreeGrafter"/>
</dbReference>
<evidence type="ECO:0000256" key="7">
    <source>
        <dbReference type="ARBA" id="ARBA00023170"/>
    </source>
</evidence>
<keyword evidence="7 10" id="KW-0675">Receptor</keyword>
<gene>
    <name evidence="12" type="ORF">B4U79_10447</name>
</gene>
<dbReference type="InterPro" id="IPR052665">
    <property type="entry name" value="Neuropeptide-GPCR"/>
</dbReference>
<comment type="caution">
    <text evidence="10">Lacks conserved residue(s) required for the propagation of feature annotation.</text>
</comment>
<feature type="transmembrane region" description="Helical" evidence="10">
    <location>
        <begin position="241"/>
        <end position="261"/>
    </location>
</feature>
<evidence type="ECO:0000256" key="2">
    <source>
        <dbReference type="ARBA" id="ARBA00022475"/>
    </source>
</evidence>
<feature type="domain" description="G-protein coupled receptors family 1 profile" evidence="11">
    <location>
        <begin position="1"/>
        <end position="258"/>
    </location>
</feature>
<dbReference type="Proteomes" id="UP000285301">
    <property type="component" value="Unassembled WGS sequence"/>
</dbReference>
<evidence type="ECO:0000256" key="8">
    <source>
        <dbReference type="ARBA" id="ARBA00023180"/>
    </source>
</evidence>
<dbReference type="InterPro" id="IPR001817">
    <property type="entry name" value="Vasoprsn_rcpt"/>
</dbReference>
<dbReference type="STRING" id="1965070.A0A3S3RWS0"/>
<evidence type="ECO:0000256" key="3">
    <source>
        <dbReference type="ARBA" id="ARBA00022692"/>
    </source>
</evidence>
<protein>
    <submittedName>
        <fullName evidence="12">Cardioacceleratory peptide receptor-like protein</fullName>
    </submittedName>
</protein>
<comment type="caution">
    <text evidence="12">The sequence shown here is derived from an EMBL/GenBank/DDBJ whole genome shotgun (WGS) entry which is preliminary data.</text>
</comment>
<keyword evidence="2" id="KW-1003">Cell membrane</keyword>
<feature type="non-terminal residue" evidence="12">
    <location>
        <position position="1"/>
    </location>
</feature>
<keyword evidence="9 10" id="KW-0807">Transducer</keyword>
<dbReference type="PRINTS" id="PR00896">
    <property type="entry name" value="VASOPRESSINR"/>
</dbReference>
<dbReference type="OrthoDB" id="5987909at2759"/>
<evidence type="ECO:0000256" key="4">
    <source>
        <dbReference type="ARBA" id="ARBA00022989"/>
    </source>
</evidence>
<evidence type="ECO:0000256" key="10">
    <source>
        <dbReference type="RuleBase" id="RU046427"/>
    </source>
</evidence>
<dbReference type="InterPro" id="IPR000276">
    <property type="entry name" value="GPCR_Rhodpsn"/>
</dbReference>
<dbReference type="Gene3D" id="1.20.1070.10">
    <property type="entry name" value="Rhodopsin 7-helix transmembrane proteins"/>
    <property type="match status" value="1"/>
</dbReference>
<dbReference type="PANTHER" id="PTHR24224">
    <property type="entry name" value="CARDIOACCELERATORY PEPTIDE RECEPTOR-RELATED"/>
    <property type="match status" value="1"/>
</dbReference>
<feature type="transmembrane region" description="Helical" evidence="10">
    <location>
        <begin position="12"/>
        <end position="33"/>
    </location>
</feature>